<evidence type="ECO:0000256" key="1">
    <source>
        <dbReference type="SAM" id="MobiDB-lite"/>
    </source>
</evidence>
<proteinExistence type="predicted"/>
<accession>A0A5J4VW44</accession>
<reference evidence="2 3" key="1">
    <citation type="submission" date="2019-03" db="EMBL/GenBank/DDBJ databases">
        <title>Single cell metagenomics reveals metabolic interactions within the superorganism composed of flagellate Streblomastix strix and complex community of Bacteroidetes bacteria on its surface.</title>
        <authorList>
            <person name="Treitli S.C."/>
            <person name="Kolisko M."/>
            <person name="Husnik F."/>
            <person name="Keeling P."/>
            <person name="Hampl V."/>
        </authorList>
    </citation>
    <scope>NUCLEOTIDE SEQUENCE [LARGE SCALE GENOMIC DNA]</scope>
    <source>
        <strain evidence="2">ST1C</strain>
    </source>
</reference>
<dbReference type="EMBL" id="SNRW01004778">
    <property type="protein sequence ID" value="KAA6386499.1"/>
    <property type="molecule type" value="Genomic_DNA"/>
</dbReference>
<evidence type="ECO:0000313" key="2">
    <source>
        <dbReference type="EMBL" id="KAA6386499.1"/>
    </source>
</evidence>
<evidence type="ECO:0000313" key="3">
    <source>
        <dbReference type="Proteomes" id="UP000324800"/>
    </source>
</evidence>
<dbReference type="Proteomes" id="UP000324800">
    <property type="component" value="Unassembled WGS sequence"/>
</dbReference>
<gene>
    <name evidence="2" type="ORF">EZS28_017974</name>
</gene>
<feature type="compositionally biased region" description="Basic and acidic residues" evidence="1">
    <location>
        <begin position="230"/>
        <end position="241"/>
    </location>
</feature>
<feature type="region of interest" description="Disordered" evidence="1">
    <location>
        <begin position="203"/>
        <end position="242"/>
    </location>
</feature>
<protein>
    <submittedName>
        <fullName evidence="2">Uncharacterized protein</fullName>
    </submittedName>
</protein>
<sequence length="322" mass="37542">MQLRAIERGSVPPVFDYNLLPNKKQTNKGIQPISNLPNELLRGFFQTQQNESILDLKRRILSSINHSERCRRWWRRHMNVPVPLYSINGRNILHLIPNVQTKKYEQAQKIQDGNEISDDQQSQIEINSQGQQKQMSFIDFSTQASGFTNLSSFFKGLSPNEKLIGQMSEGLPEIPLMNLIGAKLDKQQAQERAQNIRDMIPASEEPDLSDLESTSEYNDIDEQEYMNENISRKEKQKEKQKQIKHKKDKIKEQINTQFQFHKKQFGNEPNGFDSEQRRTVRMQAEDFPVWVGLLKQPDPMMFDLDRHTADTSNRTEQQINAV</sequence>
<name>A0A5J4VW44_9EUKA</name>
<organism evidence="2 3">
    <name type="scientific">Streblomastix strix</name>
    <dbReference type="NCBI Taxonomy" id="222440"/>
    <lineage>
        <taxon>Eukaryota</taxon>
        <taxon>Metamonada</taxon>
        <taxon>Preaxostyla</taxon>
        <taxon>Oxymonadida</taxon>
        <taxon>Streblomastigidae</taxon>
        <taxon>Streblomastix</taxon>
    </lineage>
</organism>
<dbReference type="AlphaFoldDB" id="A0A5J4VW44"/>
<comment type="caution">
    <text evidence="2">The sequence shown here is derived from an EMBL/GenBank/DDBJ whole genome shotgun (WGS) entry which is preliminary data.</text>
</comment>